<reference evidence="3" key="2">
    <citation type="submission" date="2020-09" db="EMBL/GenBank/DDBJ databases">
        <authorList>
            <person name="Sun Q."/>
            <person name="Kim S."/>
        </authorList>
    </citation>
    <scope>NUCLEOTIDE SEQUENCE</scope>
    <source>
        <strain evidence="3">KCTC 42590</strain>
    </source>
</reference>
<evidence type="ECO:0000259" key="1">
    <source>
        <dbReference type="Pfam" id="PF01968"/>
    </source>
</evidence>
<proteinExistence type="predicted"/>
<dbReference type="Gene3D" id="3.30.420.40">
    <property type="match status" value="1"/>
</dbReference>
<feature type="domain" description="Hydantoinase A/oxoprolinase" evidence="1">
    <location>
        <begin position="191"/>
        <end position="360"/>
    </location>
</feature>
<dbReference type="Pfam" id="PF05378">
    <property type="entry name" value="Hydant_A_N"/>
    <property type="match status" value="1"/>
</dbReference>
<gene>
    <name evidence="3" type="ORF">GCM10017044_04600</name>
</gene>
<dbReference type="InterPro" id="IPR008040">
    <property type="entry name" value="Hydant_A_N"/>
</dbReference>
<dbReference type="InterPro" id="IPR002821">
    <property type="entry name" value="Hydantoinase_A"/>
</dbReference>
<dbReference type="Pfam" id="PF01968">
    <property type="entry name" value="Hydantoinase_A"/>
    <property type="match status" value="1"/>
</dbReference>
<accession>A0A919AK74</accession>
<dbReference type="RefSeq" id="WP_191249935.1">
    <property type="nucleotide sequence ID" value="NZ_BNCI01000001.1"/>
</dbReference>
<sequence>MRIGVDVGGTNTDAVLMDGAKVLAACKMPTTKNVSDGIVNAITKILKDGEVSPADVRAVMIGTTHFTNAFVQRRELLHVGILRLALPASRALPPMIDWPKDIADAVYGSHYLVKGGYQYDGRINSELDEDAIIAAAREMKVAGIRAVSISGVFSPVNNEMEERAAEIIQDIIPDVAITLSCRLGRIGLLERENAGIMNAALADLAKNVVASFRSALADLNITAPFYISQNDGTLMQASQVEKYPVLTFSSGPTNSMRGAAYLSGAKDALVADIGGTTTDIGMLSNGFPRESSIAVDIGGVRTNFRMPDVFALGLGGGSIVEADPDVRVGPQSVGYRLLEDALVFGGDTVTSSDIAVAAGYADFGDKSKVQHLAPDFVAKAVDVIHAIVTDGVDRMKTSAAEMPLILVGGGSVLINRDIAGTSEVIIPENAGVANAIGASIAQIGGEVDRVYSYENMGREAAIEAAKQEAKDNAIAGGAIPETVEIIDLEELPLAYVPGGSVRLRVKAAGDLKI</sequence>
<dbReference type="SUPFAM" id="SSF53067">
    <property type="entry name" value="Actin-like ATPase domain"/>
    <property type="match status" value="2"/>
</dbReference>
<dbReference type="PANTHER" id="PTHR11365">
    <property type="entry name" value="5-OXOPROLINASE RELATED"/>
    <property type="match status" value="1"/>
</dbReference>
<dbReference type="InterPro" id="IPR043129">
    <property type="entry name" value="ATPase_NBD"/>
</dbReference>
<dbReference type="GO" id="GO:0016787">
    <property type="term" value="F:hydrolase activity"/>
    <property type="evidence" value="ECO:0007669"/>
    <property type="project" value="InterPro"/>
</dbReference>
<evidence type="ECO:0000313" key="3">
    <source>
        <dbReference type="EMBL" id="GHF13603.1"/>
    </source>
</evidence>
<dbReference type="PANTHER" id="PTHR11365:SF10">
    <property type="entry name" value="HYDANTOINASE_OXOPROLINASE"/>
    <property type="match status" value="1"/>
</dbReference>
<evidence type="ECO:0000259" key="2">
    <source>
        <dbReference type="Pfam" id="PF05378"/>
    </source>
</evidence>
<reference evidence="3" key="1">
    <citation type="journal article" date="2014" name="Int. J. Syst. Evol. Microbiol.">
        <title>Complete genome sequence of Corynebacterium casei LMG S-19264T (=DSM 44701T), isolated from a smear-ripened cheese.</title>
        <authorList>
            <consortium name="US DOE Joint Genome Institute (JGI-PGF)"/>
            <person name="Walter F."/>
            <person name="Albersmeier A."/>
            <person name="Kalinowski J."/>
            <person name="Ruckert C."/>
        </authorList>
    </citation>
    <scope>NUCLEOTIDE SEQUENCE</scope>
    <source>
        <strain evidence="3">KCTC 42590</strain>
    </source>
</reference>
<dbReference type="EMBL" id="BNCI01000001">
    <property type="protein sequence ID" value="GHF13603.1"/>
    <property type="molecule type" value="Genomic_DNA"/>
</dbReference>
<protein>
    <submittedName>
        <fullName evidence="3">Hydantoinase</fullName>
    </submittedName>
</protein>
<dbReference type="AlphaFoldDB" id="A0A919AK74"/>
<dbReference type="Proteomes" id="UP000630923">
    <property type="component" value="Unassembled WGS sequence"/>
</dbReference>
<dbReference type="InterPro" id="IPR045079">
    <property type="entry name" value="Oxoprolinase-like"/>
</dbReference>
<evidence type="ECO:0000313" key="4">
    <source>
        <dbReference type="Proteomes" id="UP000630923"/>
    </source>
</evidence>
<comment type="caution">
    <text evidence="3">The sequence shown here is derived from an EMBL/GenBank/DDBJ whole genome shotgun (WGS) entry which is preliminary data.</text>
</comment>
<organism evidence="3 4">
    <name type="scientific">Kordiimonas sediminis</name>
    <dbReference type="NCBI Taxonomy" id="1735581"/>
    <lineage>
        <taxon>Bacteria</taxon>
        <taxon>Pseudomonadati</taxon>
        <taxon>Pseudomonadota</taxon>
        <taxon>Alphaproteobacteria</taxon>
        <taxon>Kordiimonadales</taxon>
        <taxon>Kordiimonadaceae</taxon>
        <taxon>Kordiimonas</taxon>
    </lineage>
</organism>
<name>A0A919AK74_9PROT</name>
<keyword evidence="4" id="KW-1185">Reference proteome</keyword>
<feature type="domain" description="Hydantoinase/oxoprolinase N-terminal" evidence="2">
    <location>
        <begin position="2"/>
        <end position="171"/>
    </location>
</feature>